<feature type="transmembrane region" description="Helical" evidence="8">
    <location>
        <begin position="269"/>
        <end position="290"/>
    </location>
</feature>
<dbReference type="GO" id="GO:0005886">
    <property type="term" value="C:plasma membrane"/>
    <property type="evidence" value="ECO:0007669"/>
    <property type="project" value="UniProtKB-SubCell"/>
</dbReference>
<dbReference type="eggNOG" id="arCOG06399">
    <property type="taxonomic scope" value="Archaea"/>
</dbReference>
<keyword evidence="6 8" id="KW-1133">Transmembrane helix</keyword>
<keyword evidence="11" id="KW-1185">Reference proteome</keyword>
<dbReference type="InterPro" id="IPR050297">
    <property type="entry name" value="LipidA_mod_glycosyltrf_83"/>
</dbReference>
<dbReference type="EMBL" id="AP011532">
    <property type="protein sequence ID" value="BAI62893.1"/>
    <property type="molecule type" value="Genomic_DNA"/>
</dbReference>
<keyword evidence="2" id="KW-1003">Cell membrane</keyword>
<dbReference type="GeneID" id="8682503"/>
<dbReference type="PANTHER" id="PTHR33908:SF11">
    <property type="entry name" value="MEMBRANE PROTEIN"/>
    <property type="match status" value="1"/>
</dbReference>
<dbReference type="Pfam" id="PF13231">
    <property type="entry name" value="PMT_2"/>
    <property type="match status" value="1"/>
</dbReference>
<evidence type="ECO:0000256" key="1">
    <source>
        <dbReference type="ARBA" id="ARBA00004651"/>
    </source>
</evidence>
<dbReference type="Proteomes" id="UP000001882">
    <property type="component" value="Chromosome"/>
</dbReference>
<keyword evidence="5 8" id="KW-0812">Transmembrane</keyword>
<dbReference type="InterPro" id="IPR038731">
    <property type="entry name" value="RgtA/B/C-like"/>
</dbReference>
<feature type="transmembrane region" description="Helical" evidence="8">
    <location>
        <begin position="173"/>
        <end position="201"/>
    </location>
</feature>
<keyword evidence="7 8" id="KW-0472">Membrane</keyword>
<dbReference type="PANTHER" id="PTHR33908">
    <property type="entry name" value="MANNOSYLTRANSFERASE YKCB-RELATED"/>
    <property type="match status" value="1"/>
</dbReference>
<feature type="transmembrane region" description="Helical" evidence="8">
    <location>
        <begin position="21"/>
        <end position="41"/>
    </location>
</feature>
<evidence type="ECO:0000256" key="7">
    <source>
        <dbReference type="ARBA" id="ARBA00023136"/>
    </source>
</evidence>
<dbReference type="AlphaFoldDB" id="D1Z2H1"/>
<evidence type="ECO:0000256" key="5">
    <source>
        <dbReference type="ARBA" id="ARBA00022692"/>
    </source>
</evidence>
<sequence length="348" mass="38835">MAYHGEQKQEQGLYGLRISDRAYFIGSAVLFAVVIFALAFVSSTLMGSDWTTYDMQRFYAMAQAIVNGATPYLDYQDPKPPLIYFTLTLPVILGQPLLGGLILVGLCNFVSALLLMAMAWRLYGRFSGMLAGLLFSLNIAWAQGYFVITEPFALTFILLSTYLLVFSESRWKYLLAGLCAGIGIGFKQYALLLIPLLLFFLYRKKELRRATELLLGIAIPLIIVFGAIFLAYGQDALAASLYWSYGVADTYLTQSSMGDVTSYRTTDPIILAANLIMAVTIFTSLLLFALANVIQDRPLTPYDEYFILAAVLFAGTILIRQYLHYWILALPFIALLCARQFRKKGISA</sequence>
<evidence type="ECO:0000256" key="6">
    <source>
        <dbReference type="ARBA" id="ARBA00022989"/>
    </source>
</evidence>
<evidence type="ECO:0000256" key="2">
    <source>
        <dbReference type="ARBA" id="ARBA00022475"/>
    </source>
</evidence>
<dbReference type="InParanoid" id="D1Z2H1"/>
<dbReference type="RefSeq" id="WP_012901563.1">
    <property type="nucleotide sequence ID" value="NC_013665.1"/>
</dbReference>
<gene>
    <name evidence="10" type="ordered locus">MCP_2821</name>
</gene>
<dbReference type="GO" id="GO:0016763">
    <property type="term" value="F:pentosyltransferase activity"/>
    <property type="evidence" value="ECO:0007669"/>
    <property type="project" value="TreeGrafter"/>
</dbReference>
<reference evidence="10 11" key="2">
    <citation type="journal article" date="2008" name="Int. J. Syst. Evol. Microbiol.">
        <title>Methanocella paludicola gen. nov., sp. nov., a methane-producing archaeon, the first isolate of the lineage 'Rice Cluster I', and proposal of the new archaeal order Methanocellales ord. nov.</title>
        <authorList>
            <person name="Sakai S."/>
            <person name="Imachi H."/>
            <person name="Hanada S."/>
            <person name="Ohashi A."/>
            <person name="Harada H."/>
            <person name="Kamagata Y."/>
        </authorList>
    </citation>
    <scope>NUCLEOTIDE SEQUENCE [LARGE SCALE GENOMIC DNA]</scope>
    <source>
        <strain evidence="11">DSM 17711 / JCM 13418 / NBRC 101707 / SANAE</strain>
    </source>
</reference>
<feature type="transmembrane region" description="Helical" evidence="8">
    <location>
        <begin position="97"/>
        <end position="123"/>
    </location>
</feature>
<keyword evidence="4" id="KW-0808">Transferase</keyword>
<dbReference type="OrthoDB" id="237187at2157"/>
<dbReference type="GO" id="GO:0008610">
    <property type="term" value="P:lipid biosynthetic process"/>
    <property type="evidence" value="ECO:0007669"/>
    <property type="project" value="UniProtKB-ARBA"/>
</dbReference>
<feature type="transmembrane region" description="Helical" evidence="8">
    <location>
        <begin position="213"/>
        <end position="233"/>
    </location>
</feature>
<evidence type="ECO:0000259" key="9">
    <source>
        <dbReference type="Pfam" id="PF13231"/>
    </source>
</evidence>
<dbReference type="STRING" id="304371.MCP_2821"/>
<name>D1Z2H1_METPS</name>
<evidence type="ECO:0000313" key="10">
    <source>
        <dbReference type="EMBL" id="BAI62893.1"/>
    </source>
</evidence>
<reference evidence="11" key="3">
    <citation type="journal article" date="2011" name="PLoS ONE">
        <title>Genome sequence of a mesophilic hydrogenotrophic methanogen Methanocella paludicola, the first cultivated representative of the order Methanocellales.</title>
        <authorList>
            <person name="Sakai S."/>
            <person name="Takaki Y."/>
            <person name="Shimamura S."/>
            <person name="Sekine M."/>
            <person name="Tajima T."/>
            <person name="Kosugi H."/>
            <person name="Ichikawa N."/>
            <person name="Tasumi E."/>
            <person name="Hiraki A.T."/>
            <person name="Shimizu A."/>
            <person name="Kato Y."/>
            <person name="Nishiko R."/>
            <person name="Mori K."/>
            <person name="Fujita N."/>
            <person name="Imachi H."/>
            <person name="Takai K."/>
        </authorList>
    </citation>
    <scope>NUCLEOTIDE SEQUENCE [LARGE SCALE GENOMIC DNA]</scope>
    <source>
        <strain evidence="11">DSM 17711 / JCM 13418 / NBRC 101707 / SANAE</strain>
    </source>
</reference>
<evidence type="ECO:0000256" key="4">
    <source>
        <dbReference type="ARBA" id="ARBA00022679"/>
    </source>
</evidence>
<evidence type="ECO:0000313" key="11">
    <source>
        <dbReference type="Proteomes" id="UP000001882"/>
    </source>
</evidence>
<feature type="transmembrane region" description="Helical" evidence="8">
    <location>
        <begin position="302"/>
        <end position="319"/>
    </location>
</feature>
<evidence type="ECO:0000256" key="3">
    <source>
        <dbReference type="ARBA" id="ARBA00022676"/>
    </source>
</evidence>
<reference evidence="10 11" key="1">
    <citation type="journal article" date="2007" name="Appl. Environ. Microbiol.">
        <title>Isolation of key methanogens for global methane emission from rice paddy fields: a novel isolate affiliated with the clone cluster rice cluster I.</title>
        <authorList>
            <person name="Sakai S."/>
            <person name="Imachi H."/>
            <person name="Sekiguchi Y."/>
            <person name="Ohashi A."/>
            <person name="Harada H."/>
            <person name="Kamagata Y."/>
        </authorList>
    </citation>
    <scope>NUCLEOTIDE SEQUENCE [LARGE SCALE GENOMIC DNA]</scope>
    <source>
        <strain evidence="11">DSM 17711 / JCM 13418 / NBRC 101707 / SANAE</strain>
    </source>
</reference>
<evidence type="ECO:0000256" key="8">
    <source>
        <dbReference type="SAM" id="Phobius"/>
    </source>
</evidence>
<feature type="transmembrane region" description="Helical" evidence="8">
    <location>
        <begin position="144"/>
        <end position="167"/>
    </location>
</feature>
<organism evidence="10 11">
    <name type="scientific">Methanocella paludicola (strain DSM 17711 / JCM 13418 / NBRC 101707 / SANAE)</name>
    <dbReference type="NCBI Taxonomy" id="304371"/>
    <lineage>
        <taxon>Archaea</taxon>
        <taxon>Methanobacteriati</taxon>
        <taxon>Methanobacteriota</taxon>
        <taxon>Stenosarchaea group</taxon>
        <taxon>Methanomicrobia</taxon>
        <taxon>Methanocellales</taxon>
        <taxon>Methanocellaceae</taxon>
        <taxon>Methanocella</taxon>
    </lineage>
</organism>
<dbReference type="KEGG" id="mpd:MCP_2821"/>
<feature type="domain" description="Glycosyltransferase RgtA/B/C/D-like" evidence="9">
    <location>
        <begin position="79"/>
        <end position="224"/>
    </location>
</feature>
<keyword evidence="3" id="KW-0328">Glycosyltransferase</keyword>
<comment type="subcellular location">
    <subcellularLocation>
        <location evidence="1">Cell membrane</location>
        <topology evidence="1">Multi-pass membrane protein</topology>
    </subcellularLocation>
</comment>
<accession>D1Z2H1</accession>
<proteinExistence type="predicted"/>
<protein>
    <recommendedName>
        <fullName evidence="9">Glycosyltransferase RgtA/B/C/D-like domain-containing protein</fullName>
    </recommendedName>
</protein>